<accession>A0AAU9D240</accession>
<dbReference type="Proteomes" id="UP001348817">
    <property type="component" value="Chromosome"/>
</dbReference>
<evidence type="ECO:0000313" key="2">
    <source>
        <dbReference type="EMBL" id="BDD10013.1"/>
    </source>
</evidence>
<reference evidence="2 3" key="1">
    <citation type="submission" date="2021-12" db="EMBL/GenBank/DDBJ databases">
        <title>Genome sequencing of bacteria with rrn-lacking chromosome and rrn-plasmid.</title>
        <authorList>
            <person name="Anda M."/>
            <person name="Iwasaki W."/>
        </authorList>
    </citation>
    <scope>NUCLEOTIDE SEQUENCE [LARGE SCALE GENOMIC DNA]</scope>
    <source>
        <strain evidence="2 3">DSM 100852</strain>
    </source>
</reference>
<dbReference type="SUPFAM" id="SSF160719">
    <property type="entry name" value="gpW/gp25-like"/>
    <property type="match status" value="1"/>
</dbReference>
<dbReference type="KEGG" id="fax:FUAX_24450"/>
<dbReference type="InterPro" id="IPR007048">
    <property type="entry name" value="IraD/Gp25-like"/>
</dbReference>
<dbReference type="EMBL" id="AP025314">
    <property type="protein sequence ID" value="BDD10013.1"/>
    <property type="molecule type" value="Genomic_DNA"/>
</dbReference>
<gene>
    <name evidence="2" type="ORF">FUAX_24450</name>
</gene>
<keyword evidence="3" id="KW-1185">Reference proteome</keyword>
<evidence type="ECO:0000259" key="1">
    <source>
        <dbReference type="Pfam" id="PF04965"/>
    </source>
</evidence>
<protein>
    <submittedName>
        <fullName evidence="2">Baseplate protein</fullName>
    </submittedName>
</protein>
<proteinExistence type="predicted"/>
<feature type="domain" description="IraD/Gp25-like" evidence="1">
    <location>
        <begin position="32"/>
        <end position="120"/>
    </location>
</feature>
<sequence length="143" mass="16266">MDESVEKSSFLGTGWSFPPSFDKARDTVKMVSEEKDIEQSLALILGTVPGERAMNPEFGCDLKSMSFASIDSHTLNTIKDIVKRAILRFEPRVTLNEVVVDASEYIDGVIRVNLFYTIRKINVRTNMVYPFYLEEGTNIKLDY</sequence>
<evidence type="ECO:0000313" key="3">
    <source>
        <dbReference type="Proteomes" id="UP001348817"/>
    </source>
</evidence>
<name>A0AAU9D240_9BACT</name>
<dbReference type="Gene3D" id="3.10.450.40">
    <property type="match status" value="1"/>
</dbReference>
<dbReference type="RefSeq" id="WP_338391594.1">
    <property type="nucleotide sequence ID" value="NZ_AP025314.1"/>
</dbReference>
<dbReference type="Pfam" id="PF04965">
    <property type="entry name" value="GPW_gp25"/>
    <property type="match status" value="1"/>
</dbReference>
<organism evidence="2 3">
    <name type="scientific">Fulvitalea axinellae</name>
    <dbReference type="NCBI Taxonomy" id="1182444"/>
    <lineage>
        <taxon>Bacteria</taxon>
        <taxon>Pseudomonadati</taxon>
        <taxon>Bacteroidota</taxon>
        <taxon>Cytophagia</taxon>
        <taxon>Cytophagales</taxon>
        <taxon>Persicobacteraceae</taxon>
        <taxon>Fulvitalea</taxon>
    </lineage>
</organism>
<dbReference type="AlphaFoldDB" id="A0AAU9D240"/>